<evidence type="ECO:0000313" key="2">
    <source>
        <dbReference type="EMBL" id="ADU47630.1"/>
    </source>
</evidence>
<dbReference type="AlphaFoldDB" id="E6SE17"/>
<dbReference type="InterPro" id="IPR012312">
    <property type="entry name" value="Hemerythrin-like"/>
</dbReference>
<dbReference type="RefSeq" id="WP_013491948.1">
    <property type="nucleotide sequence ID" value="NC_014830.1"/>
</dbReference>
<organism evidence="2 3">
    <name type="scientific">Intrasporangium calvum (strain ATCC 23552 / DSM 43043 / JCM 3097 / NBRC 12989 / NCIMB 10167 / NRRL B-3866 / 7 KIP)</name>
    <dbReference type="NCBI Taxonomy" id="710696"/>
    <lineage>
        <taxon>Bacteria</taxon>
        <taxon>Bacillati</taxon>
        <taxon>Actinomycetota</taxon>
        <taxon>Actinomycetes</taxon>
        <taxon>Micrococcales</taxon>
        <taxon>Intrasporangiaceae</taxon>
        <taxon>Intrasporangium</taxon>
    </lineage>
</organism>
<evidence type="ECO:0000313" key="3">
    <source>
        <dbReference type="Proteomes" id="UP000008914"/>
    </source>
</evidence>
<gene>
    <name evidence="2" type="ordered locus">Intca_1109</name>
</gene>
<protein>
    <submittedName>
        <fullName evidence="2">Hemerythrin HHE cation binding domain protein</fullName>
    </submittedName>
</protein>
<reference evidence="2 3" key="1">
    <citation type="journal article" date="2010" name="Stand. Genomic Sci.">
        <title>Complete genome sequence of Intrasporangium calvum type strain (7 KIP).</title>
        <authorList>
            <person name="Del Rio T.G."/>
            <person name="Chertkov O."/>
            <person name="Yasawong M."/>
            <person name="Lucas S."/>
            <person name="Deshpande S."/>
            <person name="Cheng J.F."/>
            <person name="Detter C."/>
            <person name="Tapia R."/>
            <person name="Han C."/>
            <person name="Goodwin L."/>
            <person name="Pitluck S."/>
            <person name="Liolios K."/>
            <person name="Ivanova N."/>
            <person name="Mavromatis K."/>
            <person name="Pati A."/>
            <person name="Chen A."/>
            <person name="Palaniappan K."/>
            <person name="Land M."/>
            <person name="Hauser L."/>
            <person name="Chang Y.J."/>
            <person name="Jeffries C.D."/>
            <person name="Rohde M."/>
            <person name="Pukall R."/>
            <person name="Sikorski J."/>
            <person name="Goker M."/>
            <person name="Woyke T."/>
            <person name="Bristow J."/>
            <person name="Eisen J.A."/>
            <person name="Markowitz V."/>
            <person name="Hugenholtz P."/>
            <person name="Kyrpides N.C."/>
            <person name="Klenk H.P."/>
            <person name="Lapidus A."/>
        </authorList>
    </citation>
    <scope>NUCLEOTIDE SEQUENCE [LARGE SCALE GENOMIC DNA]</scope>
    <source>
        <strain evidence="3">ATCC 23552 / DSM 43043 / JCM 3097 / NBRC 12989 / 7 KIP</strain>
    </source>
</reference>
<dbReference type="KEGG" id="ica:Intca_1109"/>
<dbReference type="Pfam" id="PF01814">
    <property type="entry name" value="Hemerythrin"/>
    <property type="match status" value="1"/>
</dbReference>
<feature type="domain" description="Hemerythrin-like" evidence="1">
    <location>
        <begin position="13"/>
        <end position="135"/>
    </location>
</feature>
<dbReference type="STRING" id="710696.Intca_1109"/>
<accession>E6SE17</accession>
<name>E6SE17_INTC7</name>
<keyword evidence="3" id="KW-1185">Reference proteome</keyword>
<dbReference type="HOGENOM" id="CLU_1426242_0_0_11"/>
<dbReference type="EMBL" id="CP002343">
    <property type="protein sequence ID" value="ADU47630.1"/>
    <property type="molecule type" value="Genomic_DNA"/>
</dbReference>
<proteinExistence type="predicted"/>
<dbReference type="Proteomes" id="UP000008914">
    <property type="component" value="Chromosome"/>
</dbReference>
<sequence>METRVATLHEIRATLHAEHEHLWRLIGAVRHAQGEDRRAELAALLRYLAVHEAAEEVAMHNAWVTDSTRERLDEEREIADVIERLVHAYALRGSVPEPDVPTSTDSDDEFLVILDQLERSLRDHSEAEENEEAPILAAELSPEQLGDLLRLLLMVREMAGDAASPVAGESFATMRLAAQREFKAAQRQVR</sequence>
<evidence type="ECO:0000259" key="1">
    <source>
        <dbReference type="Pfam" id="PF01814"/>
    </source>
</evidence>